<proteinExistence type="predicted"/>
<evidence type="ECO:0000313" key="2">
    <source>
        <dbReference type="Proteomes" id="UP000653231"/>
    </source>
</evidence>
<dbReference type="Proteomes" id="UP000653231">
    <property type="component" value="Unassembled WGS sequence"/>
</dbReference>
<keyword evidence="2" id="KW-1185">Reference proteome</keyword>
<name>A0ABR8LC87_9ACTN</name>
<gene>
    <name evidence="1" type="ORF">IEQ31_35690</name>
</gene>
<comment type="caution">
    <text evidence="1">The sequence shown here is derived from an EMBL/GenBank/DDBJ whole genome shotgun (WGS) entry which is preliminary data.</text>
</comment>
<dbReference type="RefSeq" id="WP_191055575.1">
    <property type="nucleotide sequence ID" value="NZ_JACXRZ010000054.1"/>
</dbReference>
<reference evidence="1 2" key="1">
    <citation type="submission" date="2020-09" db="EMBL/GenBank/DDBJ databases">
        <title>Actinomycete isolated from the Camponotus japonicus Mayr.</title>
        <authorList>
            <person name="Gong X."/>
        </authorList>
    </citation>
    <scope>NUCLEOTIDE SEQUENCE [LARGE SCALE GENOMIC DNA]</scope>
    <source>
        <strain evidence="1 2">2C-HV3</strain>
    </source>
</reference>
<organism evidence="1 2">
    <name type="scientific">Microbispora bryophytorum subsp. camponoti</name>
    <dbReference type="NCBI Taxonomy" id="1677852"/>
    <lineage>
        <taxon>Bacteria</taxon>
        <taxon>Bacillati</taxon>
        <taxon>Actinomycetota</taxon>
        <taxon>Actinomycetes</taxon>
        <taxon>Streptosporangiales</taxon>
        <taxon>Streptosporangiaceae</taxon>
        <taxon>Microbispora</taxon>
    </lineage>
</organism>
<sequence length="265" mass="28841">MTGVDVNSQIRMDPEGRVTLETWGVDHRFMVVRGRNYASAAAAEASAEKWRAALMVAFAQLNIGADFGTRAPQSELTDTGRRLLQGDDADQPRQVLDDVHGILVFPSEPAAAFAIAMPMTPVLSRPIEDVVSCASALADQANLLLDDAQLVAHSLFASSFSETSVDARFLMLMMAIETIIKRDDRSLAVVAHVNDLLEQTKQVDLPVRERDALLGALRDLRKQSIGQAGQALASMLGDQRFAGETPADFFKKSYTLRSQLGPVRS</sequence>
<protein>
    <submittedName>
        <fullName evidence="1">Uncharacterized protein</fullName>
    </submittedName>
</protein>
<dbReference type="EMBL" id="JACXRZ010000054">
    <property type="protein sequence ID" value="MBD3148484.1"/>
    <property type="molecule type" value="Genomic_DNA"/>
</dbReference>
<evidence type="ECO:0000313" key="1">
    <source>
        <dbReference type="EMBL" id="MBD3148484.1"/>
    </source>
</evidence>
<accession>A0ABR8LC87</accession>